<reference evidence="1" key="1">
    <citation type="journal article" date="2019" name="bioRxiv">
        <title>The Genome of the Zebra Mussel, Dreissena polymorpha: A Resource for Invasive Species Research.</title>
        <authorList>
            <person name="McCartney M.A."/>
            <person name="Auch B."/>
            <person name="Kono T."/>
            <person name="Mallez S."/>
            <person name="Zhang Y."/>
            <person name="Obille A."/>
            <person name="Becker A."/>
            <person name="Abrahante J.E."/>
            <person name="Garbe J."/>
            <person name="Badalamenti J.P."/>
            <person name="Herman A."/>
            <person name="Mangelson H."/>
            <person name="Liachko I."/>
            <person name="Sullivan S."/>
            <person name="Sone E.D."/>
            <person name="Koren S."/>
            <person name="Silverstein K.A.T."/>
            <person name="Beckman K.B."/>
            <person name="Gohl D.M."/>
        </authorList>
    </citation>
    <scope>NUCLEOTIDE SEQUENCE</scope>
    <source>
        <strain evidence="1">Duluth1</strain>
        <tissue evidence="1">Whole animal</tissue>
    </source>
</reference>
<accession>A0A9D4IDH8</accession>
<dbReference type="EMBL" id="JAIWYP010000009">
    <property type="protein sequence ID" value="KAH3768367.1"/>
    <property type="molecule type" value="Genomic_DNA"/>
</dbReference>
<proteinExistence type="predicted"/>
<dbReference type="AlphaFoldDB" id="A0A9D4IDH8"/>
<organism evidence="1 2">
    <name type="scientific">Dreissena polymorpha</name>
    <name type="common">Zebra mussel</name>
    <name type="synonym">Mytilus polymorpha</name>
    <dbReference type="NCBI Taxonomy" id="45954"/>
    <lineage>
        <taxon>Eukaryota</taxon>
        <taxon>Metazoa</taxon>
        <taxon>Spiralia</taxon>
        <taxon>Lophotrochozoa</taxon>
        <taxon>Mollusca</taxon>
        <taxon>Bivalvia</taxon>
        <taxon>Autobranchia</taxon>
        <taxon>Heteroconchia</taxon>
        <taxon>Euheterodonta</taxon>
        <taxon>Imparidentia</taxon>
        <taxon>Neoheterodontei</taxon>
        <taxon>Myida</taxon>
        <taxon>Dreissenoidea</taxon>
        <taxon>Dreissenidae</taxon>
        <taxon>Dreissena</taxon>
    </lineage>
</organism>
<reference evidence="1" key="2">
    <citation type="submission" date="2020-11" db="EMBL/GenBank/DDBJ databases">
        <authorList>
            <person name="McCartney M.A."/>
            <person name="Auch B."/>
            <person name="Kono T."/>
            <person name="Mallez S."/>
            <person name="Becker A."/>
            <person name="Gohl D.M."/>
            <person name="Silverstein K.A.T."/>
            <person name="Koren S."/>
            <person name="Bechman K.B."/>
            <person name="Herman A."/>
            <person name="Abrahante J.E."/>
            <person name="Garbe J."/>
        </authorList>
    </citation>
    <scope>NUCLEOTIDE SEQUENCE</scope>
    <source>
        <strain evidence="1">Duluth1</strain>
        <tissue evidence="1">Whole animal</tissue>
    </source>
</reference>
<comment type="caution">
    <text evidence="1">The sequence shown here is derived from an EMBL/GenBank/DDBJ whole genome shotgun (WGS) entry which is preliminary data.</text>
</comment>
<gene>
    <name evidence="1" type="ORF">DPMN_169579</name>
</gene>
<dbReference type="Proteomes" id="UP000828390">
    <property type="component" value="Unassembled WGS sequence"/>
</dbReference>
<name>A0A9D4IDH8_DREPO</name>
<keyword evidence="2" id="KW-1185">Reference proteome</keyword>
<protein>
    <submittedName>
        <fullName evidence="1">Uncharacterized protein</fullName>
    </submittedName>
</protein>
<sequence>MLVAVSQASGTDEDFIDWEPLSRSRAPESGFMSIPYLNQNPEAQERVKAEIASQISELEADITARLEQLQIQTKEPHAPGVS</sequence>
<evidence type="ECO:0000313" key="1">
    <source>
        <dbReference type="EMBL" id="KAH3768367.1"/>
    </source>
</evidence>
<evidence type="ECO:0000313" key="2">
    <source>
        <dbReference type="Proteomes" id="UP000828390"/>
    </source>
</evidence>